<name>A0A4V4JTQ5_AURPU</name>
<organism evidence="2 3">
    <name type="scientific">Aureobasidium pullulans</name>
    <name type="common">Black yeast</name>
    <name type="synonym">Pullularia pullulans</name>
    <dbReference type="NCBI Taxonomy" id="5580"/>
    <lineage>
        <taxon>Eukaryota</taxon>
        <taxon>Fungi</taxon>
        <taxon>Dikarya</taxon>
        <taxon>Ascomycota</taxon>
        <taxon>Pezizomycotina</taxon>
        <taxon>Dothideomycetes</taxon>
        <taxon>Dothideomycetidae</taxon>
        <taxon>Dothideales</taxon>
        <taxon>Saccotheciaceae</taxon>
        <taxon>Aureobasidium</taxon>
    </lineage>
</organism>
<evidence type="ECO:0000313" key="2">
    <source>
        <dbReference type="EMBL" id="THY18323.1"/>
    </source>
</evidence>
<evidence type="ECO:0000313" key="3">
    <source>
        <dbReference type="Proteomes" id="UP000306584"/>
    </source>
</evidence>
<gene>
    <name evidence="2" type="ORF">D6D01_07299</name>
</gene>
<feature type="compositionally biased region" description="Basic and acidic residues" evidence="1">
    <location>
        <begin position="261"/>
        <end position="290"/>
    </location>
</feature>
<feature type="region of interest" description="Disordered" evidence="1">
    <location>
        <begin position="261"/>
        <end position="318"/>
    </location>
</feature>
<feature type="region of interest" description="Disordered" evidence="1">
    <location>
        <begin position="53"/>
        <end position="78"/>
    </location>
</feature>
<protein>
    <submittedName>
        <fullName evidence="2">Uncharacterized protein</fullName>
    </submittedName>
</protein>
<evidence type="ECO:0000256" key="1">
    <source>
        <dbReference type="SAM" id="MobiDB-lite"/>
    </source>
</evidence>
<proteinExistence type="predicted"/>
<dbReference type="Proteomes" id="UP000306584">
    <property type="component" value="Unassembled WGS sequence"/>
</dbReference>
<accession>A0A4V4JTQ5</accession>
<comment type="caution">
    <text evidence="2">The sequence shown here is derived from an EMBL/GenBank/DDBJ whole genome shotgun (WGS) entry which is preliminary data.</text>
</comment>
<dbReference type="EMBL" id="QZBD01000348">
    <property type="protein sequence ID" value="THY18323.1"/>
    <property type="molecule type" value="Genomic_DNA"/>
</dbReference>
<sequence length="372" mass="39931">MFFTSDQLSADPELRPITWSSPQVYQSERHYLYTQLAEALHISASSSSAANSATTSTSDISNASSNVLSPKSSKSDLVSSTSKRDSIISCSADKIITLASKKSASSLMNACSRKLISPFLPSSPCSAQVQKFKPVTFNSPQTSVFRFDTAGPSAASTSASAASTSASTSTSITTTATTPIKASPTKVDSVMGSPIKFSSPSLFKRNNNNNKIISCGAAGKIIKSCAMVKESDIFNYFKGLGRKDDCGENCGVGTNKQDIIHNTKNEDNNIHDSEEKSENGKRSSCEKAEEADNNTKQTAHAKHTDNAKAGETPLPINPDMNEKGILYIEYLGLAVVAAGEPKSMEEQYLFVKQQIQKSRDMGFEVRGYDVMV</sequence>
<reference evidence="2 3" key="1">
    <citation type="submission" date="2018-10" db="EMBL/GenBank/DDBJ databases">
        <title>Fifty Aureobasidium pullulans genomes reveal a recombining polyextremotolerant generalist.</title>
        <authorList>
            <person name="Gostincar C."/>
            <person name="Turk M."/>
            <person name="Zajc J."/>
            <person name="Gunde-Cimerman N."/>
        </authorList>
    </citation>
    <scope>NUCLEOTIDE SEQUENCE [LARGE SCALE GENOMIC DNA]</scope>
    <source>
        <strain evidence="2 3">EXF-6604</strain>
    </source>
</reference>
<dbReference type="AlphaFoldDB" id="A0A4V4JTQ5"/>